<evidence type="ECO:0008006" key="4">
    <source>
        <dbReference type="Google" id="ProtNLM"/>
    </source>
</evidence>
<gene>
    <name evidence="2" type="ORF">U5G49_000169</name>
</gene>
<reference evidence="2 3" key="1">
    <citation type="submission" date="2023-12" db="EMBL/GenBank/DDBJ databases">
        <authorList>
            <person name="Menendez E."/>
            <person name="Kaur S."/>
            <person name="Flores-Felix J.D."/>
            <person name="diCenzo G.C."/>
            <person name="Peix A."/>
            <person name="Velazquez E."/>
        </authorList>
    </citation>
    <scope>NUCLEOTIDE SEQUENCE [LARGE SCALE GENOMIC DNA]</scope>
    <source>
        <strain evidence="2 3">CIP 108029</strain>
    </source>
</reference>
<proteinExistence type="predicted"/>
<feature type="region of interest" description="Disordered" evidence="1">
    <location>
        <begin position="186"/>
        <end position="226"/>
    </location>
</feature>
<dbReference type="RefSeq" id="WP_193446141.1">
    <property type="nucleotide sequence ID" value="NZ_BSOQ01000033.1"/>
</dbReference>
<organism evidence="2 3">
    <name type="scientific">Rhizobium indigoferae</name>
    <dbReference type="NCBI Taxonomy" id="158891"/>
    <lineage>
        <taxon>Bacteria</taxon>
        <taxon>Pseudomonadati</taxon>
        <taxon>Pseudomonadota</taxon>
        <taxon>Alphaproteobacteria</taxon>
        <taxon>Hyphomicrobiales</taxon>
        <taxon>Rhizobiaceae</taxon>
        <taxon>Rhizobium/Agrobacterium group</taxon>
        <taxon>Rhizobium</taxon>
    </lineage>
</organism>
<evidence type="ECO:0000313" key="2">
    <source>
        <dbReference type="EMBL" id="WQN35146.1"/>
    </source>
</evidence>
<keyword evidence="3" id="KW-1185">Reference proteome</keyword>
<protein>
    <recommendedName>
        <fullName evidence="4">Helix-turn-helix domain-containing protein</fullName>
    </recommendedName>
</protein>
<accession>A0ABZ0Z6M2</accession>
<dbReference type="EMBL" id="CP140635">
    <property type="protein sequence ID" value="WQN35146.1"/>
    <property type="molecule type" value="Genomic_DNA"/>
</dbReference>
<evidence type="ECO:0000313" key="3">
    <source>
        <dbReference type="Proteomes" id="UP001322785"/>
    </source>
</evidence>
<sequence>MSRSLNQYRSVGISKPGALEPPGFGDDNVSGRELNGFDPKLSRESGPEWSGKRRSIEPAGQVLLWRWPVDRKAQYRAFDDWHDIAMQIIHRAGANFRLMAVYKKVIRWKEGCIWTSDEELALAAGRCGLKTISREIGVHRDLGIISLEHGWRVVHGNRLRTRTIRLSVPAVLDPEVIVRDLHAHTVHSGPSEESAHPVSSGPNHMVHCGPITIDTTERGASRNVSA</sequence>
<feature type="compositionally biased region" description="Basic and acidic residues" evidence="1">
    <location>
        <begin position="40"/>
        <end position="54"/>
    </location>
</feature>
<name>A0ABZ0Z6M2_9HYPH</name>
<evidence type="ECO:0000256" key="1">
    <source>
        <dbReference type="SAM" id="MobiDB-lite"/>
    </source>
</evidence>
<feature type="region of interest" description="Disordered" evidence="1">
    <location>
        <begin position="35"/>
        <end position="54"/>
    </location>
</feature>
<dbReference type="Proteomes" id="UP001322785">
    <property type="component" value="Chromosome"/>
</dbReference>
<feature type="region of interest" description="Disordered" evidence="1">
    <location>
        <begin position="1"/>
        <end position="30"/>
    </location>
</feature>